<evidence type="ECO:0000313" key="4">
    <source>
        <dbReference type="EMBL" id="MBC3898745.1"/>
    </source>
</evidence>
<dbReference type="PANTHER" id="PTHR30501">
    <property type="entry name" value="UPF0597 PROTEIN YHAM"/>
    <property type="match status" value="1"/>
</dbReference>
<dbReference type="InterPro" id="IPR005130">
    <property type="entry name" value="Ser_deHydtase-like_asu"/>
</dbReference>
<keyword evidence="2" id="KW-0472">Membrane</keyword>
<gene>
    <name evidence="4" type="ORF">GH811_03845</name>
</gene>
<dbReference type="EMBL" id="WJBE01000002">
    <property type="protein sequence ID" value="MBC3898745.1"/>
    <property type="molecule type" value="Genomic_DNA"/>
</dbReference>
<proteinExistence type="inferred from homology"/>
<dbReference type="InterPro" id="IPR021144">
    <property type="entry name" value="UPF0597"/>
</dbReference>
<reference evidence="4 5" key="1">
    <citation type="journal article" date="2020" name="mSystems">
        <title>Defining Genomic and Predicted Metabolic Features of the Acetobacterium Genus.</title>
        <authorList>
            <person name="Ross D.E."/>
            <person name="Marshall C.W."/>
            <person name="Gulliver D."/>
            <person name="May H.D."/>
            <person name="Norman R.S."/>
        </authorList>
    </citation>
    <scope>NUCLEOTIDE SEQUENCE [LARGE SCALE GENOMIC DNA]</scope>
    <source>
        <strain evidence="4 5">DSM 4132</strain>
    </source>
</reference>
<keyword evidence="5" id="KW-1185">Reference proteome</keyword>
<dbReference type="PANTHER" id="PTHR30501:SF2">
    <property type="entry name" value="UPF0597 PROTEIN YHAM"/>
    <property type="match status" value="1"/>
</dbReference>
<keyword evidence="2" id="KW-1133">Transmembrane helix</keyword>
<dbReference type="HAMAP" id="MF_01845">
    <property type="entry name" value="UPF0597"/>
    <property type="match status" value="1"/>
</dbReference>
<sequence length="430" mass="45889">MEKNEMRNIEILEAMKKGLVVATGCTEPIAIAYAGAVARSYAIGIIQKVKLTASPNIIKNAFVVKIPGTGLSGLENAVALGVVCGEPGKKLELLNNVSLDDIEAAKRLVEEGRVEVIKSDLAFKLYIEVTITTEIDTVTAIIIGTHTNVAKIIKNNKVIHDSCCIDDIEKKDKNEISFSFEDIYEFATSADIKEMELIKKAIELNKEVSREGLRENYGLQVGKMIQRNIDAHYMGKDMGNYAMMMAAGASDARMAGVSLPVMSNSGSGNQGIGATLPVVAVWEWLEIGDQEKLIRACALSNLSTIYIKEKFGVLSALCGAVISGAGAAAGITWLLGGSLEQIESALQNTLGNVAGIICDGAKASCALKVSTCTNAAIQASLLAMHDLRIKPGEGIVEMLSEDTIDNFAILGNEGSGCLDREILKMITNKD</sequence>
<dbReference type="PIRSF" id="PIRSF006054">
    <property type="entry name" value="UCP006054"/>
    <property type="match status" value="1"/>
</dbReference>
<comment type="similarity">
    <text evidence="1">Belongs to the UPF0597 family.</text>
</comment>
<dbReference type="Proteomes" id="UP000622405">
    <property type="component" value="Unassembled WGS sequence"/>
</dbReference>
<feature type="domain" description="Serine dehydratase-like alpha subunit" evidence="3">
    <location>
        <begin position="157"/>
        <end position="424"/>
    </location>
</feature>
<name>A0ABR6YU91_9FIRM</name>
<protein>
    <recommendedName>
        <fullName evidence="1">UPF0597 protein GH811_03845</fullName>
    </recommendedName>
</protein>
<keyword evidence="2" id="KW-0812">Transmembrane</keyword>
<evidence type="ECO:0000259" key="3">
    <source>
        <dbReference type="Pfam" id="PF03313"/>
    </source>
</evidence>
<dbReference type="Pfam" id="PF03313">
    <property type="entry name" value="SDH_alpha"/>
    <property type="match status" value="1"/>
</dbReference>
<accession>A0ABR6YU91</accession>
<evidence type="ECO:0000256" key="2">
    <source>
        <dbReference type="SAM" id="Phobius"/>
    </source>
</evidence>
<evidence type="ECO:0000313" key="5">
    <source>
        <dbReference type="Proteomes" id="UP000622405"/>
    </source>
</evidence>
<comment type="caution">
    <text evidence="4">The sequence shown here is derived from an EMBL/GenBank/DDBJ whole genome shotgun (WGS) entry which is preliminary data.</text>
</comment>
<evidence type="ECO:0000256" key="1">
    <source>
        <dbReference type="HAMAP-Rule" id="MF_01845"/>
    </source>
</evidence>
<organism evidence="4 5">
    <name type="scientific">Acetobacterium malicum</name>
    <dbReference type="NCBI Taxonomy" id="52692"/>
    <lineage>
        <taxon>Bacteria</taxon>
        <taxon>Bacillati</taxon>
        <taxon>Bacillota</taxon>
        <taxon>Clostridia</taxon>
        <taxon>Eubacteriales</taxon>
        <taxon>Eubacteriaceae</taxon>
        <taxon>Acetobacterium</taxon>
    </lineage>
</organism>
<feature type="transmembrane region" description="Helical" evidence="2">
    <location>
        <begin position="311"/>
        <end position="335"/>
    </location>
</feature>